<feature type="compositionally biased region" description="Basic and acidic residues" evidence="2">
    <location>
        <begin position="437"/>
        <end position="450"/>
    </location>
</feature>
<sequence>MILDDRYPALVKGPNFINLKPMGPSCFENACRNKRAKHHNFEGRFALEKHGRFADVVQGAHVAPVPPVAPVAPVPPPINAQIAEEHDGQLMQQAQQVAGNEDEIEVIDLETETCSSEETDSESEVEIVMSDKEEDAVRKPVPLTSENLAALLLSLQGGDGNPPSISTTDVQETAATLQVEMEIKATADDAEESTRKKQRTNSAPDDILSGPSTAPESTPIINPQPNPQTEDASKKTNTEDPDLYDFSFDFETTPYQPGSSSGVRFEAGSSSGARVTEHDKAAFRYATEKRQIFESVNDSDEDEYVKRLKRRVVVLEQDAELKNAQITSLQQDVALKEAQISSLQSKLTNRDLTVDQLQGDVGMLMSTVYDLKAKLEKKFGNEFVDKEDEQFYVGRSEQTPEQRATAHVAAEAERAAALEAYLAAKPKKRSSKSKKRQEKEKQKEKEKQSEKQLLVMKNQDMNPLDENFQLKDPTKRPDRLVMELGSSHYDEVGNKSEVACWRYELDKQMWLITRKSGHREYYAKESQFESWTKIDLKSLLCAPFYDPDINRRGRGWAFHSRLEREVRTNFATMKTAEPTIRRNPGVRDPHTKRTVRSVIWPATDKEKIIPIAKMFEKGILRNFKFWAYDPKTAEAPIVTEEQSTRIPNSYDLVSLHEEDIMVLTNHQIRTNEKYEECAKAWTSAASNILMHHLFAPDQEQGGPQV</sequence>
<evidence type="ECO:0000313" key="3">
    <source>
        <dbReference type="EMBL" id="KAF5809061.1"/>
    </source>
</evidence>
<evidence type="ECO:0000256" key="1">
    <source>
        <dbReference type="SAM" id="Coils"/>
    </source>
</evidence>
<organism evidence="3 4">
    <name type="scientific">Helianthus annuus</name>
    <name type="common">Common sunflower</name>
    <dbReference type="NCBI Taxonomy" id="4232"/>
    <lineage>
        <taxon>Eukaryota</taxon>
        <taxon>Viridiplantae</taxon>
        <taxon>Streptophyta</taxon>
        <taxon>Embryophyta</taxon>
        <taxon>Tracheophyta</taxon>
        <taxon>Spermatophyta</taxon>
        <taxon>Magnoliopsida</taxon>
        <taxon>eudicotyledons</taxon>
        <taxon>Gunneridae</taxon>
        <taxon>Pentapetalae</taxon>
        <taxon>asterids</taxon>
        <taxon>campanulids</taxon>
        <taxon>Asterales</taxon>
        <taxon>Asteraceae</taxon>
        <taxon>Asteroideae</taxon>
        <taxon>Heliantheae alliance</taxon>
        <taxon>Heliantheae</taxon>
        <taxon>Helianthus</taxon>
    </lineage>
</organism>
<feature type="region of interest" description="Disordered" evidence="2">
    <location>
        <begin position="186"/>
        <end position="242"/>
    </location>
</feature>
<proteinExistence type="predicted"/>
<keyword evidence="1" id="KW-0175">Coiled coil</keyword>
<evidence type="ECO:0000256" key="2">
    <source>
        <dbReference type="SAM" id="MobiDB-lite"/>
    </source>
</evidence>
<accession>A0A9K3NQP0</accession>
<dbReference type="Proteomes" id="UP000215914">
    <property type="component" value="Unassembled WGS sequence"/>
</dbReference>
<feature type="coiled-coil region" evidence="1">
    <location>
        <begin position="305"/>
        <end position="346"/>
    </location>
</feature>
<comment type="caution">
    <text evidence="3">The sequence shown here is derived from an EMBL/GenBank/DDBJ whole genome shotgun (WGS) entry which is preliminary data.</text>
</comment>
<reference evidence="3" key="1">
    <citation type="journal article" date="2017" name="Nature">
        <title>The sunflower genome provides insights into oil metabolism, flowering and Asterid evolution.</title>
        <authorList>
            <person name="Badouin H."/>
            <person name="Gouzy J."/>
            <person name="Grassa C.J."/>
            <person name="Murat F."/>
            <person name="Staton S.E."/>
            <person name="Cottret L."/>
            <person name="Lelandais-Briere C."/>
            <person name="Owens G.L."/>
            <person name="Carrere S."/>
            <person name="Mayjonade B."/>
            <person name="Legrand L."/>
            <person name="Gill N."/>
            <person name="Kane N.C."/>
            <person name="Bowers J.E."/>
            <person name="Hubner S."/>
            <person name="Bellec A."/>
            <person name="Berard A."/>
            <person name="Berges H."/>
            <person name="Blanchet N."/>
            <person name="Boniface M.C."/>
            <person name="Brunel D."/>
            <person name="Catrice O."/>
            <person name="Chaidir N."/>
            <person name="Claudel C."/>
            <person name="Donnadieu C."/>
            <person name="Faraut T."/>
            <person name="Fievet G."/>
            <person name="Helmstetter N."/>
            <person name="King M."/>
            <person name="Knapp S.J."/>
            <person name="Lai Z."/>
            <person name="Le Paslier M.C."/>
            <person name="Lippi Y."/>
            <person name="Lorenzon L."/>
            <person name="Mandel J.R."/>
            <person name="Marage G."/>
            <person name="Marchand G."/>
            <person name="Marquand E."/>
            <person name="Bret-Mestries E."/>
            <person name="Morien E."/>
            <person name="Nambeesan S."/>
            <person name="Nguyen T."/>
            <person name="Pegot-Espagnet P."/>
            <person name="Pouilly N."/>
            <person name="Raftis F."/>
            <person name="Sallet E."/>
            <person name="Schiex T."/>
            <person name="Thomas J."/>
            <person name="Vandecasteele C."/>
            <person name="Vares D."/>
            <person name="Vear F."/>
            <person name="Vautrin S."/>
            <person name="Crespi M."/>
            <person name="Mangin B."/>
            <person name="Burke J.M."/>
            <person name="Salse J."/>
            <person name="Munos S."/>
            <person name="Vincourt P."/>
            <person name="Rieseberg L.H."/>
            <person name="Langlade N.B."/>
        </authorList>
    </citation>
    <scope>NUCLEOTIDE SEQUENCE</scope>
    <source>
        <tissue evidence="3">Leaves</tissue>
    </source>
</reference>
<dbReference type="Gramene" id="mRNA:HanXRQr2_Chr04g0152721">
    <property type="protein sequence ID" value="CDS:HanXRQr2_Chr04g0152721.1"/>
    <property type="gene ID" value="HanXRQr2_Chr04g0152721"/>
</dbReference>
<gene>
    <name evidence="3" type="ORF">HanXRQr2_Chr04g0152721</name>
</gene>
<name>A0A9K3NQP0_HELAN</name>
<keyword evidence="4" id="KW-1185">Reference proteome</keyword>
<feature type="region of interest" description="Disordered" evidence="2">
    <location>
        <begin position="116"/>
        <end position="137"/>
    </location>
</feature>
<dbReference type="AlphaFoldDB" id="A0A9K3NQP0"/>
<feature type="compositionally biased region" description="Basic and acidic residues" evidence="2">
    <location>
        <begin position="186"/>
        <end position="195"/>
    </location>
</feature>
<reference evidence="3" key="2">
    <citation type="submission" date="2020-06" db="EMBL/GenBank/DDBJ databases">
        <title>Helianthus annuus Genome sequencing and assembly Release 2.</title>
        <authorList>
            <person name="Gouzy J."/>
            <person name="Langlade N."/>
            <person name="Munos S."/>
        </authorList>
    </citation>
    <scope>NUCLEOTIDE SEQUENCE</scope>
    <source>
        <tissue evidence="3">Leaves</tissue>
    </source>
</reference>
<protein>
    <submittedName>
        <fullName evidence="3">Uncharacterized protein</fullName>
    </submittedName>
</protein>
<dbReference type="EMBL" id="MNCJ02000319">
    <property type="protein sequence ID" value="KAF5809061.1"/>
    <property type="molecule type" value="Genomic_DNA"/>
</dbReference>
<feature type="compositionally biased region" description="Acidic residues" evidence="2">
    <location>
        <begin position="116"/>
        <end position="125"/>
    </location>
</feature>
<feature type="compositionally biased region" description="Basic residues" evidence="2">
    <location>
        <begin position="425"/>
        <end position="436"/>
    </location>
</feature>
<evidence type="ECO:0000313" key="4">
    <source>
        <dbReference type="Proteomes" id="UP000215914"/>
    </source>
</evidence>
<dbReference type="Gene3D" id="1.20.5.340">
    <property type="match status" value="1"/>
</dbReference>
<feature type="compositionally biased region" description="Polar residues" evidence="2">
    <location>
        <begin position="210"/>
        <end position="230"/>
    </location>
</feature>
<feature type="region of interest" description="Disordered" evidence="2">
    <location>
        <begin position="422"/>
        <end position="452"/>
    </location>
</feature>